<accession>A0AB38TM88</accession>
<dbReference type="InterPro" id="IPR029058">
    <property type="entry name" value="AB_hydrolase_fold"/>
</dbReference>
<evidence type="ECO:0000313" key="2">
    <source>
        <dbReference type="EMBL" id="UWX68960.1"/>
    </source>
</evidence>
<feature type="domain" description="AB hydrolase-1" evidence="1">
    <location>
        <begin position="4"/>
        <end position="227"/>
    </location>
</feature>
<dbReference type="Gene3D" id="3.40.50.1820">
    <property type="entry name" value="alpha/beta hydrolase"/>
    <property type="match status" value="1"/>
</dbReference>
<dbReference type="GO" id="GO:0080032">
    <property type="term" value="F:methyl jasmonate esterase activity"/>
    <property type="evidence" value="ECO:0007669"/>
    <property type="project" value="TreeGrafter"/>
</dbReference>
<dbReference type="InterPro" id="IPR000073">
    <property type="entry name" value="AB_hydrolase_1"/>
</dbReference>
<dbReference type="SUPFAM" id="SSF53474">
    <property type="entry name" value="alpha/beta-Hydrolases"/>
    <property type="match status" value="1"/>
</dbReference>
<sequence>MSTFVLVHGAWRGQWCWSRVVPALRALGHEVHAPSLTGLADRSHLASPAVDLDTHILDIVNLLKWEDLSEVVLCGHSYAGFVITGVADRVPERLHTLVYLDAFLPEHGMSMLDATLPARRAAHLDRVDHDGGGWMVKPPMATEADDEDRRWISRSSTAHPLRCLEQKLILRGPIDSRLRRVYVEATEFSPSPFRQLAARLRRQPDWQVHAVAAGHDVMIERPDELVRVLLAAEHDS</sequence>
<reference evidence="2" key="1">
    <citation type="submission" date="2022-09" db="EMBL/GenBank/DDBJ databases">
        <title>Genomic of Burkholderia gladioli.</title>
        <authorList>
            <person name="Wu H."/>
        </authorList>
    </citation>
    <scope>NUCLEOTIDE SEQUENCE</scope>
    <source>
        <strain evidence="2">ZN-S4</strain>
    </source>
</reference>
<dbReference type="GO" id="GO:0080030">
    <property type="term" value="F:methyl indole-3-acetate esterase activity"/>
    <property type="evidence" value="ECO:0007669"/>
    <property type="project" value="TreeGrafter"/>
</dbReference>
<dbReference type="InterPro" id="IPR045889">
    <property type="entry name" value="MES/HNL"/>
</dbReference>
<keyword evidence="2" id="KW-0378">Hydrolase</keyword>
<evidence type="ECO:0000259" key="1">
    <source>
        <dbReference type="Pfam" id="PF12697"/>
    </source>
</evidence>
<dbReference type="EMBL" id="CP104214">
    <property type="protein sequence ID" value="UWX68960.1"/>
    <property type="molecule type" value="Genomic_DNA"/>
</dbReference>
<protein>
    <submittedName>
        <fullName evidence="2">Alpha/beta fold hydrolase</fullName>
    </submittedName>
</protein>
<name>A0AB38TM88_BURGA</name>
<dbReference type="Proteomes" id="UP001059745">
    <property type="component" value="Chromosome 1"/>
</dbReference>
<evidence type="ECO:0000313" key="3">
    <source>
        <dbReference type="Proteomes" id="UP001059745"/>
    </source>
</evidence>
<dbReference type="Pfam" id="PF12697">
    <property type="entry name" value="Abhydrolase_6"/>
    <property type="match status" value="1"/>
</dbReference>
<dbReference type="AlphaFoldDB" id="A0AB38TM88"/>
<proteinExistence type="predicted"/>
<dbReference type="PANTHER" id="PTHR10992:SF1086">
    <property type="entry name" value="AB HYDROLASE-1 DOMAIN-CONTAINING PROTEIN"/>
    <property type="match status" value="1"/>
</dbReference>
<gene>
    <name evidence="2" type="ORF">NYZ96_12020</name>
</gene>
<dbReference type="RefSeq" id="WP_105851685.1">
    <property type="nucleotide sequence ID" value="NZ_CADEQC010000002.1"/>
</dbReference>
<organism evidence="2 3">
    <name type="scientific">Burkholderia gladioli</name>
    <name type="common">Pseudomonas marginata</name>
    <name type="synonym">Phytomonas marginata</name>
    <dbReference type="NCBI Taxonomy" id="28095"/>
    <lineage>
        <taxon>Bacteria</taxon>
        <taxon>Pseudomonadati</taxon>
        <taxon>Pseudomonadota</taxon>
        <taxon>Betaproteobacteria</taxon>
        <taxon>Burkholderiales</taxon>
        <taxon>Burkholderiaceae</taxon>
        <taxon>Burkholderia</taxon>
    </lineage>
</organism>
<dbReference type="PANTHER" id="PTHR10992">
    <property type="entry name" value="METHYLESTERASE FAMILY MEMBER"/>
    <property type="match status" value="1"/>
</dbReference>